<name>A0A2W7NTF5_9RHOB</name>
<dbReference type="PANTHER" id="PTHR47739">
    <property type="entry name" value="TRNA1(VAL) (ADENINE(37)-N6)-METHYLTRANSFERASE"/>
    <property type="match status" value="1"/>
</dbReference>
<accession>A0A2W7NTF5</accession>
<dbReference type="InterPro" id="IPR002052">
    <property type="entry name" value="DNA_methylase_N6_adenine_CS"/>
</dbReference>
<keyword evidence="5" id="KW-1185">Reference proteome</keyword>
<feature type="domain" description="Methyltransferase small" evidence="3">
    <location>
        <begin position="36"/>
        <end position="129"/>
    </location>
</feature>
<evidence type="ECO:0000256" key="2">
    <source>
        <dbReference type="ARBA" id="ARBA00022691"/>
    </source>
</evidence>
<protein>
    <submittedName>
        <fullName evidence="4">tRNA1(Val) A37 N6-methylase TrmN6</fullName>
    </submittedName>
</protein>
<dbReference type="InterPro" id="IPR050210">
    <property type="entry name" value="tRNA_Adenine-N(6)_MTase"/>
</dbReference>
<dbReference type="AlphaFoldDB" id="A0A2W7NTF5"/>
<dbReference type="Pfam" id="PF05175">
    <property type="entry name" value="MTS"/>
    <property type="match status" value="1"/>
</dbReference>
<dbReference type="PROSITE" id="PS00092">
    <property type="entry name" value="N6_MTASE"/>
    <property type="match status" value="1"/>
</dbReference>
<dbReference type="InterPro" id="IPR029063">
    <property type="entry name" value="SAM-dependent_MTases_sf"/>
</dbReference>
<dbReference type="GO" id="GO:0003676">
    <property type="term" value="F:nucleic acid binding"/>
    <property type="evidence" value="ECO:0007669"/>
    <property type="project" value="InterPro"/>
</dbReference>
<dbReference type="EMBL" id="QKZL01000006">
    <property type="protein sequence ID" value="PZX16616.1"/>
    <property type="molecule type" value="Genomic_DNA"/>
</dbReference>
<dbReference type="GO" id="GO:0008757">
    <property type="term" value="F:S-adenosylmethionine-dependent methyltransferase activity"/>
    <property type="evidence" value="ECO:0007669"/>
    <property type="project" value="UniProtKB-ARBA"/>
</dbReference>
<keyword evidence="1 4" id="KW-0808">Transferase</keyword>
<organism evidence="4 5">
    <name type="scientific">Palleronia aestuarii</name>
    <dbReference type="NCBI Taxonomy" id="568105"/>
    <lineage>
        <taxon>Bacteria</taxon>
        <taxon>Pseudomonadati</taxon>
        <taxon>Pseudomonadota</taxon>
        <taxon>Alphaproteobacteria</taxon>
        <taxon>Rhodobacterales</taxon>
        <taxon>Roseobacteraceae</taxon>
        <taxon>Palleronia</taxon>
    </lineage>
</organism>
<proteinExistence type="predicted"/>
<evidence type="ECO:0000313" key="5">
    <source>
        <dbReference type="Proteomes" id="UP000248916"/>
    </source>
</evidence>
<evidence type="ECO:0000256" key="1">
    <source>
        <dbReference type="ARBA" id="ARBA00022603"/>
    </source>
</evidence>
<dbReference type="OrthoDB" id="5489421at2"/>
<dbReference type="Proteomes" id="UP000248916">
    <property type="component" value="Unassembled WGS sequence"/>
</dbReference>
<reference evidence="4 5" key="1">
    <citation type="submission" date="2018-06" db="EMBL/GenBank/DDBJ databases">
        <title>Genomic Encyclopedia of Archaeal and Bacterial Type Strains, Phase II (KMG-II): from individual species to whole genera.</title>
        <authorList>
            <person name="Goeker M."/>
        </authorList>
    </citation>
    <scope>NUCLEOTIDE SEQUENCE [LARGE SCALE GENOMIC DNA]</scope>
    <source>
        <strain evidence="4 5">DSM 22009</strain>
    </source>
</reference>
<dbReference type="GO" id="GO:0032259">
    <property type="term" value="P:methylation"/>
    <property type="evidence" value="ECO:0007669"/>
    <property type="project" value="UniProtKB-KW"/>
</dbReference>
<evidence type="ECO:0000259" key="3">
    <source>
        <dbReference type="Pfam" id="PF05175"/>
    </source>
</evidence>
<gene>
    <name evidence="4" type="ORF">LX81_01988</name>
</gene>
<evidence type="ECO:0000313" key="4">
    <source>
        <dbReference type="EMBL" id="PZX16616.1"/>
    </source>
</evidence>
<dbReference type="InterPro" id="IPR007848">
    <property type="entry name" value="Small_mtfrase_dom"/>
</dbReference>
<dbReference type="GO" id="GO:0008170">
    <property type="term" value="F:N-methyltransferase activity"/>
    <property type="evidence" value="ECO:0007669"/>
    <property type="project" value="UniProtKB-ARBA"/>
</dbReference>
<dbReference type="SUPFAM" id="SSF53335">
    <property type="entry name" value="S-adenosyl-L-methionine-dependent methyltransferases"/>
    <property type="match status" value="1"/>
</dbReference>
<comment type="caution">
    <text evidence="4">The sequence shown here is derived from an EMBL/GenBank/DDBJ whole genome shotgun (WGS) entry which is preliminary data.</text>
</comment>
<dbReference type="PANTHER" id="PTHR47739:SF1">
    <property type="entry name" value="TRNA1(VAL) (ADENINE(37)-N6)-METHYLTRANSFERASE"/>
    <property type="match status" value="1"/>
</dbReference>
<dbReference type="RefSeq" id="WP_111537140.1">
    <property type="nucleotide sequence ID" value="NZ_QKZL01000006.1"/>
</dbReference>
<keyword evidence="1 4" id="KW-0489">Methyltransferase</keyword>
<keyword evidence="2" id="KW-0949">S-adenosyl-L-methionine</keyword>
<sequence>MTSISDSETTCDGFLGGRLNVIQPRRGYRAGIDPVLLAASIPARPGQSVLELGCGTGVALLCLGVRVAELGLTGLELQPLYADMARQNAARNEIAAEIVIGDVAAPPPEIRSRRFHHVIANPPYYEASSGTPASEDDREQARRERLDLAAWIDTGARRLLPRGTLSIVQRAHRLPDLLAAMAPRLGGLDIRPIQPRPGRPATLVIVHGVKESRTPPILRAPLVVHAAETHLKDGDDYSAALAAVLRGCAALP</sequence>
<dbReference type="Gene3D" id="3.40.50.150">
    <property type="entry name" value="Vaccinia Virus protein VP39"/>
    <property type="match status" value="1"/>
</dbReference>
<dbReference type="CDD" id="cd02440">
    <property type="entry name" value="AdoMet_MTases"/>
    <property type="match status" value="1"/>
</dbReference>